<keyword evidence="2" id="KW-0378">Hydrolase</keyword>
<gene>
    <name evidence="2" type="ORF">GXM_08366</name>
</gene>
<evidence type="ECO:0000313" key="2">
    <source>
        <dbReference type="EMBL" id="QFS50872.1"/>
    </source>
</evidence>
<evidence type="ECO:0000259" key="1">
    <source>
        <dbReference type="Pfam" id="PF03796"/>
    </source>
</evidence>
<dbReference type="GO" id="GO:0003678">
    <property type="term" value="F:DNA helicase activity"/>
    <property type="evidence" value="ECO:0007669"/>
    <property type="project" value="InterPro"/>
</dbReference>
<dbReference type="GO" id="GO:0005524">
    <property type="term" value="F:ATP binding"/>
    <property type="evidence" value="ECO:0007669"/>
    <property type="project" value="InterPro"/>
</dbReference>
<dbReference type="GO" id="GO:0005829">
    <property type="term" value="C:cytosol"/>
    <property type="evidence" value="ECO:0007669"/>
    <property type="project" value="TreeGrafter"/>
</dbReference>
<dbReference type="PANTHER" id="PTHR30153">
    <property type="entry name" value="REPLICATIVE DNA HELICASE DNAB"/>
    <property type="match status" value="1"/>
</dbReference>
<keyword evidence="2" id="KW-0347">Helicase</keyword>
<dbReference type="GO" id="GO:0006260">
    <property type="term" value="P:DNA replication"/>
    <property type="evidence" value="ECO:0007669"/>
    <property type="project" value="InterPro"/>
</dbReference>
<organism evidence="2 3">
    <name type="scientific">Nostoc sphaeroides CCNUC1</name>
    <dbReference type="NCBI Taxonomy" id="2653204"/>
    <lineage>
        <taxon>Bacteria</taxon>
        <taxon>Bacillati</taxon>
        <taxon>Cyanobacteriota</taxon>
        <taxon>Cyanophyceae</taxon>
        <taxon>Nostocales</taxon>
        <taxon>Nostocaceae</taxon>
        <taxon>Nostoc</taxon>
    </lineage>
</organism>
<dbReference type="PANTHER" id="PTHR30153:SF2">
    <property type="entry name" value="REPLICATIVE DNA HELICASE"/>
    <property type="match status" value="1"/>
</dbReference>
<dbReference type="Proteomes" id="UP000326678">
    <property type="component" value="Chromosome Gxm2"/>
</dbReference>
<dbReference type="RefSeq" id="WP_225892501.1">
    <property type="nucleotide sequence ID" value="NZ_CP045227.1"/>
</dbReference>
<dbReference type="InterPro" id="IPR027417">
    <property type="entry name" value="P-loop_NTPase"/>
</dbReference>
<protein>
    <submittedName>
        <fullName evidence="2">Replicative DNA helicase</fullName>
    </submittedName>
</protein>
<dbReference type="SUPFAM" id="SSF52540">
    <property type="entry name" value="P-loop containing nucleoside triphosphate hydrolases"/>
    <property type="match status" value="1"/>
</dbReference>
<evidence type="ECO:0000313" key="3">
    <source>
        <dbReference type="Proteomes" id="UP000326678"/>
    </source>
</evidence>
<sequence>MKLGHDTTTELESVFDQSEQKIFNLTTNKQDQFQPKVIGDCLAAVFTKISQGSEPAYPTGLGDLDILIGGLVKQDLVIVAARASMGKTWLACHLTNHIMLVDDYDYPKELIQTRPQWRVKARPSERMFEKSFSVCFTTLATEKLLRENRSFGI</sequence>
<reference evidence="2 3" key="1">
    <citation type="submission" date="2019-10" db="EMBL/GenBank/DDBJ databases">
        <title>Genomic and transcriptomic insights into the perfect genentic adaptation of a filamentous nitrogen-fixing cyanobacterium to rice fields.</title>
        <authorList>
            <person name="Chen Z."/>
        </authorList>
    </citation>
    <scope>NUCLEOTIDE SEQUENCE [LARGE SCALE GENOMIC DNA]</scope>
    <source>
        <strain evidence="2">CCNUC1</strain>
    </source>
</reference>
<dbReference type="AlphaFoldDB" id="A0A5P8WEA2"/>
<dbReference type="KEGG" id="nsh:GXM_08366"/>
<accession>A0A5P8WEA2</accession>
<dbReference type="Gene3D" id="3.40.50.300">
    <property type="entry name" value="P-loop containing nucleotide triphosphate hydrolases"/>
    <property type="match status" value="1"/>
</dbReference>
<keyword evidence="2" id="KW-0547">Nucleotide-binding</keyword>
<dbReference type="EMBL" id="CP045227">
    <property type="protein sequence ID" value="QFS50872.1"/>
    <property type="molecule type" value="Genomic_DNA"/>
</dbReference>
<proteinExistence type="predicted"/>
<name>A0A5P8WEA2_9NOSO</name>
<dbReference type="InterPro" id="IPR007694">
    <property type="entry name" value="DNA_helicase_DnaB-like_C"/>
</dbReference>
<keyword evidence="2" id="KW-0067">ATP-binding</keyword>
<feature type="domain" description="SF4 helicase" evidence="1">
    <location>
        <begin position="58"/>
        <end position="100"/>
    </location>
</feature>
<keyword evidence="3" id="KW-1185">Reference proteome</keyword>
<dbReference type="Pfam" id="PF03796">
    <property type="entry name" value="DnaB_C"/>
    <property type="match status" value="1"/>
</dbReference>